<proteinExistence type="inferred from homology"/>
<keyword evidence="4" id="KW-0274">FAD</keyword>
<dbReference type="InterPro" id="IPR046373">
    <property type="entry name" value="Acyl-CoA_Oxase/DH_mid-dom_sf"/>
</dbReference>
<organism evidence="9 10">
    <name type="scientific">Inhella gelatinilytica</name>
    <dbReference type="NCBI Taxonomy" id="2795030"/>
    <lineage>
        <taxon>Bacteria</taxon>
        <taxon>Pseudomonadati</taxon>
        <taxon>Pseudomonadota</taxon>
        <taxon>Betaproteobacteria</taxon>
        <taxon>Burkholderiales</taxon>
        <taxon>Sphaerotilaceae</taxon>
        <taxon>Inhella</taxon>
    </lineage>
</organism>
<evidence type="ECO:0000256" key="3">
    <source>
        <dbReference type="ARBA" id="ARBA00022630"/>
    </source>
</evidence>
<dbReference type="Proteomes" id="UP000620139">
    <property type="component" value="Unassembled WGS sequence"/>
</dbReference>
<dbReference type="GO" id="GO:0050660">
    <property type="term" value="F:flavin adenine dinucleotide binding"/>
    <property type="evidence" value="ECO:0007669"/>
    <property type="project" value="InterPro"/>
</dbReference>
<dbReference type="InterPro" id="IPR037069">
    <property type="entry name" value="AcylCoA_DH/ox_N_sf"/>
</dbReference>
<dbReference type="PROSITE" id="PS00072">
    <property type="entry name" value="ACYL_COA_DH_1"/>
    <property type="match status" value="1"/>
</dbReference>
<dbReference type="PANTHER" id="PTHR43884:SF12">
    <property type="entry name" value="ISOVALERYL-COA DEHYDROGENASE, MITOCHONDRIAL-RELATED"/>
    <property type="match status" value="1"/>
</dbReference>
<dbReference type="Gene3D" id="1.10.540.10">
    <property type="entry name" value="Acyl-CoA dehydrogenase/oxidase, N-terminal domain"/>
    <property type="match status" value="1"/>
</dbReference>
<dbReference type="FunFam" id="2.40.110.10:FF:000002">
    <property type="entry name" value="Acyl-CoA dehydrogenase fadE12"/>
    <property type="match status" value="1"/>
</dbReference>
<dbReference type="InterPro" id="IPR036250">
    <property type="entry name" value="AcylCo_DH-like_C"/>
</dbReference>
<comment type="cofactor">
    <cofactor evidence="1">
        <name>FAD</name>
        <dbReference type="ChEBI" id="CHEBI:57692"/>
    </cofactor>
</comment>
<dbReference type="EMBL" id="JAEDAL010000003">
    <property type="protein sequence ID" value="MBH9553056.1"/>
    <property type="molecule type" value="Genomic_DNA"/>
</dbReference>
<comment type="caution">
    <text evidence="9">The sequence shown here is derived from an EMBL/GenBank/DDBJ whole genome shotgun (WGS) entry which is preliminary data.</text>
</comment>
<dbReference type="InterPro" id="IPR013786">
    <property type="entry name" value="AcylCoA_DH/ox_N"/>
</dbReference>
<feature type="domain" description="Acyl-CoA oxidase/dehydrogenase middle" evidence="7">
    <location>
        <begin position="116"/>
        <end position="216"/>
    </location>
</feature>
<reference evidence="9" key="1">
    <citation type="submission" date="2020-12" db="EMBL/GenBank/DDBJ databases">
        <title>The genome sequence of Inhella sp. 4Y17.</title>
        <authorList>
            <person name="Liu Y."/>
        </authorList>
    </citation>
    <scope>NUCLEOTIDE SEQUENCE</scope>
    <source>
        <strain evidence="9">4Y10</strain>
    </source>
</reference>
<dbReference type="AlphaFoldDB" id="A0A931NF08"/>
<name>A0A931NF08_9BURK</name>
<feature type="domain" description="Acyl-CoA dehydrogenase/oxidase N-terminal" evidence="8">
    <location>
        <begin position="5"/>
        <end position="112"/>
    </location>
</feature>
<accession>A0A931NF08</accession>
<evidence type="ECO:0000256" key="2">
    <source>
        <dbReference type="ARBA" id="ARBA00009347"/>
    </source>
</evidence>
<dbReference type="PANTHER" id="PTHR43884">
    <property type="entry name" value="ACYL-COA DEHYDROGENASE"/>
    <property type="match status" value="1"/>
</dbReference>
<keyword evidence="10" id="KW-1185">Reference proteome</keyword>
<sequence>MNPDLALYRDMVRRFVQTEVEPHEERWAQQQHVDRETWQKAGALGLLLADVPEAFGGAGGDFSHMAVLFEELALAGDRAFGVHVHAIAAHYLLNQGTPEQKARYLPQLASGEMIGAIAMSEPAAGSDLQGIRTRALLEDDGQHYRITGSKIFISNGYLADLIVVVARTDPRPEAGSRGLSLFLVETRQVQGFRVGRILDKLGQKGQDTCELYFDDVRVPANGLLGGVEGRGMAHLMSELPYERTMLAVSAQASIERALRLTVEHVKQRKAFGKALIELQNTRFKLAEVKTQAVVGRALVDDCICRLVAGTMDTTTASIAKLWLSEAEGRVIDECLQLFGGYGYMTEYPIARMYADARVQRIYGGTSEIMKEIIARSL</sequence>
<dbReference type="GO" id="GO:0003995">
    <property type="term" value="F:acyl-CoA dehydrogenase activity"/>
    <property type="evidence" value="ECO:0007669"/>
    <property type="project" value="InterPro"/>
</dbReference>
<dbReference type="Gene3D" id="1.20.140.10">
    <property type="entry name" value="Butyryl-CoA Dehydrogenase, subunit A, domain 3"/>
    <property type="match status" value="1"/>
</dbReference>
<evidence type="ECO:0000256" key="1">
    <source>
        <dbReference type="ARBA" id="ARBA00001974"/>
    </source>
</evidence>
<evidence type="ECO:0000256" key="5">
    <source>
        <dbReference type="ARBA" id="ARBA00023002"/>
    </source>
</evidence>
<protein>
    <submittedName>
        <fullName evidence="9">Acyl-CoA dehydrogenase family protein</fullName>
    </submittedName>
</protein>
<evidence type="ECO:0000259" key="7">
    <source>
        <dbReference type="Pfam" id="PF02770"/>
    </source>
</evidence>
<evidence type="ECO:0000313" key="9">
    <source>
        <dbReference type="EMBL" id="MBH9553056.1"/>
    </source>
</evidence>
<dbReference type="InterPro" id="IPR009075">
    <property type="entry name" value="AcylCo_DH/oxidase_C"/>
</dbReference>
<keyword evidence="3" id="KW-0285">Flavoprotein</keyword>
<feature type="domain" description="Acyl-CoA dehydrogenase/oxidase C-terminal" evidence="6">
    <location>
        <begin position="229"/>
        <end position="377"/>
    </location>
</feature>
<dbReference type="Gene3D" id="2.40.110.10">
    <property type="entry name" value="Butyryl-CoA Dehydrogenase, subunit A, domain 2"/>
    <property type="match status" value="1"/>
</dbReference>
<dbReference type="SUPFAM" id="SSF47203">
    <property type="entry name" value="Acyl-CoA dehydrogenase C-terminal domain-like"/>
    <property type="match status" value="1"/>
</dbReference>
<dbReference type="InterPro" id="IPR006091">
    <property type="entry name" value="Acyl-CoA_Oxase/DH_mid-dom"/>
</dbReference>
<keyword evidence="5" id="KW-0560">Oxidoreductase</keyword>
<dbReference type="FunFam" id="1.20.140.10:FF:000001">
    <property type="entry name" value="Acyl-CoA dehydrogenase"/>
    <property type="match status" value="1"/>
</dbReference>
<evidence type="ECO:0000256" key="4">
    <source>
        <dbReference type="ARBA" id="ARBA00022827"/>
    </source>
</evidence>
<dbReference type="Pfam" id="PF02771">
    <property type="entry name" value="Acyl-CoA_dh_N"/>
    <property type="match status" value="1"/>
</dbReference>
<dbReference type="Pfam" id="PF00441">
    <property type="entry name" value="Acyl-CoA_dh_1"/>
    <property type="match status" value="1"/>
</dbReference>
<dbReference type="Pfam" id="PF02770">
    <property type="entry name" value="Acyl-CoA_dh_M"/>
    <property type="match status" value="1"/>
</dbReference>
<gene>
    <name evidence="9" type="ORF">I7X43_09320</name>
</gene>
<evidence type="ECO:0000313" key="10">
    <source>
        <dbReference type="Proteomes" id="UP000620139"/>
    </source>
</evidence>
<dbReference type="InterPro" id="IPR009100">
    <property type="entry name" value="AcylCoA_DH/oxidase_NM_dom_sf"/>
</dbReference>
<dbReference type="SUPFAM" id="SSF56645">
    <property type="entry name" value="Acyl-CoA dehydrogenase NM domain-like"/>
    <property type="match status" value="1"/>
</dbReference>
<dbReference type="PROSITE" id="PS00073">
    <property type="entry name" value="ACYL_COA_DH_2"/>
    <property type="match status" value="1"/>
</dbReference>
<evidence type="ECO:0000259" key="8">
    <source>
        <dbReference type="Pfam" id="PF02771"/>
    </source>
</evidence>
<evidence type="ECO:0000259" key="6">
    <source>
        <dbReference type="Pfam" id="PF00441"/>
    </source>
</evidence>
<comment type="similarity">
    <text evidence="2">Belongs to the acyl-CoA dehydrogenase family.</text>
</comment>
<dbReference type="InterPro" id="IPR006089">
    <property type="entry name" value="Acyl-CoA_DH_CS"/>
</dbReference>